<dbReference type="PANTHER" id="PTHR10166">
    <property type="entry name" value="VOLTAGE-DEPENDENT CALCIUM CHANNEL SUBUNIT ALPHA-2/DELTA-RELATED"/>
    <property type="match status" value="1"/>
</dbReference>
<feature type="compositionally biased region" description="Polar residues" evidence="1">
    <location>
        <begin position="419"/>
        <end position="440"/>
    </location>
</feature>
<dbReference type="InterPro" id="IPR051173">
    <property type="entry name" value="Ca_channel_alpha-2/delta"/>
</dbReference>
<gene>
    <name evidence="2" type="primary">Cachd1</name>
    <name evidence="2" type="ORF">AWC38_SpisGene24025</name>
</gene>
<comment type="caution">
    <text evidence="2">The sequence shown here is derived from an EMBL/GenBank/DDBJ whole genome shotgun (WGS) entry which is preliminary data.</text>
</comment>
<dbReference type="PANTHER" id="PTHR10166:SF66">
    <property type="entry name" value="VWFA AND CACHE DOMAIN-CONTAINING PROTEIN CG16868"/>
    <property type="match status" value="1"/>
</dbReference>
<feature type="region of interest" description="Disordered" evidence="1">
    <location>
        <begin position="204"/>
        <end position="230"/>
    </location>
</feature>
<dbReference type="AlphaFoldDB" id="A0A2B4R765"/>
<dbReference type="OrthoDB" id="10009339at2759"/>
<feature type="region of interest" description="Disordered" evidence="1">
    <location>
        <begin position="351"/>
        <end position="466"/>
    </location>
</feature>
<accession>A0A2B4R765</accession>
<feature type="region of interest" description="Disordered" evidence="1">
    <location>
        <begin position="278"/>
        <end position="321"/>
    </location>
</feature>
<proteinExistence type="predicted"/>
<feature type="compositionally biased region" description="Polar residues" evidence="1">
    <location>
        <begin position="284"/>
        <end position="296"/>
    </location>
</feature>
<evidence type="ECO:0000256" key="1">
    <source>
        <dbReference type="SAM" id="MobiDB-lite"/>
    </source>
</evidence>
<dbReference type="Proteomes" id="UP000225706">
    <property type="component" value="Unassembled WGS sequence"/>
</dbReference>
<name>A0A2B4R765_STYPI</name>
<dbReference type="EMBL" id="LSMT01001610">
    <property type="protein sequence ID" value="PFX12072.1"/>
    <property type="molecule type" value="Genomic_DNA"/>
</dbReference>
<dbReference type="GO" id="GO:0005245">
    <property type="term" value="F:voltage-gated calcium channel activity"/>
    <property type="evidence" value="ECO:0007669"/>
    <property type="project" value="TreeGrafter"/>
</dbReference>
<protein>
    <submittedName>
        <fullName evidence="2">VWFA and cache domain-containing protein 1</fullName>
    </submittedName>
</protein>
<sequence length="479" mass="52910">MCLKIAGTAPRSPVHLDKTILKEMKAISDQRIAGYKTFVAKRFLPRGGTEKEGVTMQEVNAAYFWTPNEDIDFSFGVVVPVSHSKDELISPSISNGYKFDYHRVDLYNPGKLCSHFGTTAAKEITKVKFAPGAFQDPYNYIGMDERKADVELLNAYMKDDTGKVTNPGLKNGIRGTLIRHFRNRSQPPIRKDTSASTQQIMVPENPEGTYFDNNRPPAPIPPEPELQLSDPEAYYEDPDELRRSREASVSSTPWPAPYEEIRIWGSDKPPTVERKLSTIKASGLSRTTSLPPSTNDGRGKSGGDHSISPTKHHSATRRTGPIKMYSIESRLPEVDDGRRTLVGITEPSVDLIRNTSGPRSMGPIRMNSIESEPPELPKKRRPSVVPSPLSISGKILSTDDKSQTVSPFVNDNQERHYGTISQTLPEENDSLATSASLSTDESAKQDVLGRPTPLHRDSGDSISLDPHGYIELISENAAV</sequence>
<dbReference type="STRING" id="50429.A0A2B4R765"/>
<organism evidence="2 3">
    <name type="scientific">Stylophora pistillata</name>
    <name type="common">Smooth cauliflower coral</name>
    <dbReference type="NCBI Taxonomy" id="50429"/>
    <lineage>
        <taxon>Eukaryota</taxon>
        <taxon>Metazoa</taxon>
        <taxon>Cnidaria</taxon>
        <taxon>Anthozoa</taxon>
        <taxon>Hexacorallia</taxon>
        <taxon>Scleractinia</taxon>
        <taxon>Astrocoeniina</taxon>
        <taxon>Pocilloporidae</taxon>
        <taxon>Stylophora</taxon>
    </lineage>
</organism>
<reference evidence="3" key="1">
    <citation type="journal article" date="2017" name="bioRxiv">
        <title>Comparative analysis of the genomes of Stylophora pistillata and Acropora digitifera provides evidence for extensive differences between species of corals.</title>
        <authorList>
            <person name="Voolstra C.R."/>
            <person name="Li Y."/>
            <person name="Liew Y.J."/>
            <person name="Baumgarten S."/>
            <person name="Zoccola D."/>
            <person name="Flot J.-F."/>
            <person name="Tambutte S."/>
            <person name="Allemand D."/>
            <person name="Aranda M."/>
        </authorList>
    </citation>
    <scope>NUCLEOTIDE SEQUENCE [LARGE SCALE GENOMIC DNA]</scope>
</reference>
<dbReference type="GO" id="GO:0005891">
    <property type="term" value="C:voltage-gated calcium channel complex"/>
    <property type="evidence" value="ECO:0007669"/>
    <property type="project" value="TreeGrafter"/>
</dbReference>
<evidence type="ECO:0000313" key="2">
    <source>
        <dbReference type="EMBL" id="PFX12072.1"/>
    </source>
</evidence>
<keyword evidence="3" id="KW-1185">Reference proteome</keyword>
<evidence type="ECO:0000313" key="3">
    <source>
        <dbReference type="Proteomes" id="UP000225706"/>
    </source>
</evidence>